<dbReference type="InterPro" id="IPR012676">
    <property type="entry name" value="TGS-like"/>
</dbReference>
<evidence type="ECO:0000256" key="4">
    <source>
        <dbReference type="ARBA" id="ARBA00022555"/>
    </source>
</evidence>
<evidence type="ECO:0000256" key="14">
    <source>
        <dbReference type="HAMAP-Rule" id="MF_00184"/>
    </source>
</evidence>
<comment type="similarity">
    <text evidence="1 14">Belongs to the class-II aminoacyl-tRNA synthetase family.</text>
</comment>
<dbReference type="FunFam" id="3.30.930.10:FF:000002">
    <property type="entry name" value="Threonine--tRNA ligase"/>
    <property type="match status" value="1"/>
</dbReference>
<comment type="caution">
    <text evidence="17">The sequence shown here is derived from an EMBL/GenBank/DDBJ whole genome shotgun (WGS) entry which is preliminary data.</text>
</comment>
<keyword evidence="18" id="KW-1185">Reference proteome</keyword>
<evidence type="ECO:0000256" key="2">
    <source>
        <dbReference type="ARBA" id="ARBA00011738"/>
    </source>
</evidence>
<dbReference type="Proteomes" id="UP000033649">
    <property type="component" value="Unassembled WGS sequence"/>
</dbReference>
<dbReference type="InterPro" id="IPR012675">
    <property type="entry name" value="Beta-grasp_dom_sf"/>
</dbReference>
<keyword evidence="5 14" id="KW-0436">Ligase</keyword>
<evidence type="ECO:0000256" key="9">
    <source>
        <dbReference type="ARBA" id="ARBA00022840"/>
    </source>
</evidence>
<dbReference type="InterPro" id="IPR004095">
    <property type="entry name" value="TGS"/>
</dbReference>
<dbReference type="PATRIC" id="fig|429727.3.peg.1688"/>
<dbReference type="RefSeq" id="WP_046104504.1">
    <property type="nucleotide sequence ID" value="NZ_JZEY01000054.1"/>
</dbReference>
<dbReference type="Gene3D" id="3.40.50.800">
    <property type="entry name" value="Anticodon-binding domain"/>
    <property type="match status" value="1"/>
</dbReference>
<dbReference type="EC" id="6.1.1.3" evidence="14"/>
<evidence type="ECO:0000256" key="11">
    <source>
        <dbReference type="ARBA" id="ARBA00022917"/>
    </source>
</evidence>
<evidence type="ECO:0000259" key="15">
    <source>
        <dbReference type="PROSITE" id="PS50862"/>
    </source>
</evidence>
<dbReference type="InterPro" id="IPR002320">
    <property type="entry name" value="Thr-tRNA-ligase_IIa"/>
</dbReference>
<feature type="binding site" evidence="14">
    <location>
        <position position="344"/>
    </location>
    <ligand>
        <name>Zn(2+)</name>
        <dbReference type="ChEBI" id="CHEBI:29105"/>
        <note>catalytic</note>
    </ligand>
</feature>
<evidence type="ECO:0000313" key="17">
    <source>
        <dbReference type="EMBL" id="KKB09813.1"/>
    </source>
</evidence>
<evidence type="ECO:0000256" key="12">
    <source>
        <dbReference type="ARBA" id="ARBA00023146"/>
    </source>
</evidence>
<dbReference type="Pfam" id="PF07973">
    <property type="entry name" value="tRNA_SAD"/>
    <property type="match status" value="1"/>
</dbReference>
<reference evidence="17 18" key="1">
    <citation type="submission" date="2015-03" db="EMBL/GenBank/DDBJ databases">
        <authorList>
            <person name="Hassan Y."/>
            <person name="Lepp D."/>
            <person name="Li X.-Z."/>
            <person name="Zhou T."/>
        </authorList>
    </citation>
    <scope>NUCLEOTIDE SEQUENCE [LARGE SCALE GENOMIC DNA]</scope>
    <source>
        <strain evidence="17 18">IPL18</strain>
    </source>
</reference>
<dbReference type="InterPro" id="IPR036621">
    <property type="entry name" value="Anticodon-bd_dom_sf"/>
</dbReference>
<dbReference type="Gene3D" id="3.30.930.10">
    <property type="entry name" value="Bira Bifunctional Protein, Domain 2"/>
    <property type="match status" value="1"/>
</dbReference>
<keyword evidence="11 14" id="KW-0648">Protein biosynthesis</keyword>
<dbReference type="CDD" id="cd01667">
    <property type="entry name" value="TGS_ThrRS"/>
    <property type="match status" value="1"/>
</dbReference>
<dbReference type="OrthoDB" id="9802304at2"/>
<evidence type="ECO:0000256" key="6">
    <source>
        <dbReference type="ARBA" id="ARBA00022723"/>
    </source>
</evidence>
<dbReference type="GO" id="GO:0000049">
    <property type="term" value="F:tRNA binding"/>
    <property type="evidence" value="ECO:0007669"/>
    <property type="project" value="UniProtKB-KW"/>
</dbReference>
<dbReference type="PRINTS" id="PR01047">
    <property type="entry name" value="TRNASYNTHTHR"/>
</dbReference>
<dbReference type="Gene3D" id="3.30.54.20">
    <property type="match status" value="1"/>
</dbReference>
<evidence type="ECO:0000256" key="7">
    <source>
        <dbReference type="ARBA" id="ARBA00022741"/>
    </source>
</evidence>
<dbReference type="InterPro" id="IPR006195">
    <property type="entry name" value="aa-tRNA-synth_II"/>
</dbReference>
<dbReference type="EMBL" id="JZEY01000054">
    <property type="protein sequence ID" value="KKB09813.1"/>
    <property type="molecule type" value="Genomic_DNA"/>
</dbReference>
<dbReference type="PROSITE" id="PS51880">
    <property type="entry name" value="TGS"/>
    <property type="match status" value="1"/>
</dbReference>
<dbReference type="Pfam" id="PF02824">
    <property type="entry name" value="TGS"/>
    <property type="match status" value="1"/>
</dbReference>
<dbReference type="Pfam" id="PF03129">
    <property type="entry name" value="HGTP_anticodon"/>
    <property type="match status" value="1"/>
</dbReference>
<feature type="binding site" evidence="14">
    <location>
        <position position="395"/>
    </location>
    <ligand>
        <name>Zn(2+)</name>
        <dbReference type="ChEBI" id="CHEBI:29105"/>
        <note>catalytic</note>
    </ligand>
</feature>
<comment type="catalytic activity">
    <reaction evidence="13 14">
        <text>tRNA(Thr) + L-threonine + ATP = L-threonyl-tRNA(Thr) + AMP + diphosphate + H(+)</text>
        <dbReference type="Rhea" id="RHEA:24624"/>
        <dbReference type="Rhea" id="RHEA-COMP:9670"/>
        <dbReference type="Rhea" id="RHEA-COMP:9704"/>
        <dbReference type="ChEBI" id="CHEBI:15378"/>
        <dbReference type="ChEBI" id="CHEBI:30616"/>
        <dbReference type="ChEBI" id="CHEBI:33019"/>
        <dbReference type="ChEBI" id="CHEBI:57926"/>
        <dbReference type="ChEBI" id="CHEBI:78442"/>
        <dbReference type="ChEBI" id="CHEBI:78534"/>
        <dbReference type="ChEBI" id="CHEBI:456215"/>
        <dbReference type="EC" id="6.1.1.3"/>
    </reaction>
</comment>
<dbReference type="FunFam" id="3.40.50.800:FF:000001">
    <property type="entry name" value="Threonine--tRNA ligase"/>
    <property type="match status" value="1"/>
</dbReference>
<evidence type="ECO:0000256" key="13">
    <source>
        <dbReference type="ARBA" id="ARBA00049515"/>
    </source>
</evidence>
<feature type="domain" description="TGS" evidence="16">
    <location>
        <begin position="1"/>
        <end position="62"/>
    </location>
</feature>
<dbReference type="STRING" id="429727.VE26_08165"/>
<dbReference type="PANTHER" id="PTHR11451:SF44">
    <property type="entry name" value="THREONINE--TRNA LIGASE, CHLOROPLASTIC_MITOCHONDRIAL 2"/>
    <property type="match status" value="1"/>
</dbReference>
<keyword evidence="7 14" id="KW-0547">Nucleotide-binding</keyword>
<dbReference type="Pfam" id="PF00587">
    <property type="entry name" value="tRNA-synt_2b"/>
    <property type="match status" value="1"/>
</dbReference>
<dbReference type="AlphaFoldDB" id="A0A0F5FLX2"/>
<dbReference type="GO" id="GO:0006435">
    <property type="term" value="P:threonyl-tRNA aminoacylation"/>
    <property type="evidence" value="ECO:0007669"/>
    <property type="project" value="UniProtKB-UniRule"/>
</dbReference>
<dbReference type="NCBIfam" id="TIGR00418">
    <property type="entry name" value="thrS"/>
    <property type="match status" value="1"/>
</dbReference>
<dbReference type="InterPro" id="IPR045864">
    <property type="entry name" value="aa-tRNA-synth_II/BPL/LPL"/>
</dbReference>
<feature type="binding site" evidence="14">
    <location>
        <position position="521"/>
    </location>
    <ligand>
        <name>Zn(2+)</name>
        <dbReference type="ChEBI" id="CHEBI:29105"/>
        <note>catalytic</note>
    </ligand>
</feature>
<keyword evidence="9 14" id="KW-0067">ATP-binding</keyword>
<dbReference type="FunFam" id="3.30.980.10:FF:000005">
    <property type="entry name" value="Threonyl-tRNA synthetase, mitochondrial"/>
    <property type="match status" value="1"/>
</dbReference>
<dbReference type="CDD" id="cd00771">
    <property type="entry name" value="ThrRS_core"/>
    <property type="match status" value="1"/>
</dbReference>
<evidence type="ECO:0000313" key="18">
    <source>
        <dbReference type="Proteomes" id="UP000033649"/>
    </source>
</evidence>
<keyword evidence="10 14" id="KW-0694">RNA-binding</keyword>
<evidence type="ECO:0000256" key="10">
    <source>
        <dbReference type="ARBA" id="ARBA00022884"/>
    </source>
</evidence>
<keyword evidence="4 14" id="KW-0820">tRNA-binding</keyword>
<evidence type="ECO:0000256" key="3">
    <source>
        <dbReference type="ARBA" id="ARBA00022490"/>
    </source>
</evidence>
<dbReference type="FunFam" id="3.30.54.20:FF:000002">
    <property type="entry name" value="Threonine--tRNA ligase"/>
    <property type="match status" value="1"/>
</dbReference>
<keyword evidence="12 14" id="KW-0030">Aminoacyl-tRNA synthetase</keyword>
<dbReference type="InterPro" id="IPR002314">
    <property type="entry name" value="aa-tRNA-synt_IIb"/>
</dbReference>
<accession>A0A0F5FLX2</accession>
<proteinExistence type="inferred from homology"/>
<dbReference type="Gene3D" id="3.10.20.30">
    <property type="match status" value="1"/>
</dbReference>
<dbReference type="PANTHER" id="PTHR11451">
    <property type="entry name" value="THREONINE-TRNA LIGASE"/>
    <property type="match status" value="1"/>
</dbReference>
<comment type="caution">
    <text evidence="14">Lacks conserved residue(s) required for the propagation of feature annotation.</text>
</comment>
<organism evidence="17 18">
    <name type="scientific">Devosia chinhatensis</name>
    <dbReference type="NCBI Taxonomy" id="429727"/>
    <lineage>
        <taxon>Bacteria</taxon>
        <taxon>Pseudomonadati</taxon>
        <taxon>Pseudomonadota</taxon>
        <taxon>Alphaproteobacteria</taxon>
        <taxon>Hyphomicrobiales</taxon>
        <taxon>Devosiaceae</taxon>
        <taxon>Devosia</taxon>
    </lineage>
</organism>
<protein>
    <recommendedName>
        <fullName evidence="14">Threonine--tRNA ligase</fullName>
        <ecNumber evidence="14">6.1.1.3</ecNumber>
    </recommendedName>
    <alternativeName>
        <fullName evidence="14">Threonyl-tRNA synthetase</fullName>
        <shortName evidence="14">ThrRS</shortName>
    </alternativeName>
</protein>
<dbReference type="SUPFAM" id="SSF55186">
    <property type="entry name" value="ThrRS/AlaRS common domain"/>
    <property type="match status" value="1"/>
</dbReference>
<keyword evidence="3 14" id="KW-0963">Cytoplasm</keyword>
<dbReference type="SUPFAM" id="SSF52954">
    <property type="entry name" value="Class II aaRS ABD-related"/>
    <property type="match status" value="1"/>
</dbReference>
<sequence length="655" mass="73859">MSIKVTFPDGAAREFPRGTTGTTVVEGISKSLAKKTVAMKWNGVLSDLSDPLEADGNIEFVTRDSGSKDALELIRHDAAHVLAEAVQELWPDTQVTIGPVIENGFYYDFYRPAGPFTEDELRTIEKKMSEIIERGAAFTKEVWSRDQAKDFFRAKGEEFKVELVDAIPADQSLKMYKQGQWIDLCRGPHMRSVKDVGQAFKLTKVAGAYWRGDSNREVLSRIYGTAFATKEELDAYLLMVEEAEKRDHRRIGREMDLFHMQEEAPGQVFWHPKGWSIYVALQDYMRRKQRADGYVEVNTPQVVSRKLWEASGHWDNYQENMFIVEVDEEHAKNKTVNALKPMNCPCHVQVFNHGLKSYRDLPLRMAEFGSCNRYEPSGALHGIMRVRGFTQDDAHIFCTEDQIEAETKKFIDLLSGVYADLGFTGWRIKLSTRPEKRIGSEESWDRAEAALGNACKAAGHDYVVFPGEGAFYGPKLEFVLTDAIGRDWQCGTLQVDPNLPERLDAEYVGADGAKHRPIMLHRAVVGSFERFIGILIENSSGKLPMWLAPTQVVVTTIVSEADAYAEKLVNQLRAAGIRAEIDTRNEKINYKVREHSVGKVPLLFVVGKREAEEGNVSIRRLGTEGQQVRPFMDALVDLLAEATPPDLREKAEKAA</sequence>
<dbReference type="CDD" id="cd00860">
    <property type="entry name" value="ThrRS_anticodon"/>
    <property type="match status" value="1"/>
</dbReference>
<dbReference type="PROSITE" id="PS50862">
    <property type="entry name" value="AA_TRNA_LIGASE_II"/>
    <property type="match status" value="1"/>
</dbReference>
<evidence type="ECO:0000256" key="1">
    <source>
        <dbReference type="ARBA" id="ARBA00008226"/>
    </source>
</evidence>
<dbReference type="InterPro" id="IPR018163">
    <property type="entry name" value="Thr/Ala-tRNA-synth_IIc_edit"/>
</dbReference>
<comment type="subcellular location">
    <subcellularLocation>
        <location evidence="14">Cytoplasm</location>
    </subcellularLocation>
</comment>
<evidence type="ECO:0000256" key="5">
    <source>
        <dbReference type="ARBA" id="ARBA00022598"/>
    </source>
</evidence>
<comment type="cofactor">
    <cofactor evidence="14">
        <name>Zn(2+)</name>
        <dbReference type="ChEBI" id="CHEBI:29105"/>
    </cofactor>
    <text evidence="14">Binds 1 zinc ion per subunit.</text>
</comment>
<dbReference type="SUPFAM" id="SSF81271">
    <property type="entry name" value="TGS-like"/>
    <property type="match status" value="1"/>
</dbReference>
<evidence type="ECO:0000259" key="16">
    <source>
        <dbReference type="PROSITE" id="PS51880"/>
    </source>
</evidence>
<dbReference type="SUPFAM" id="SSF55681">
    <property type="entry name" value="Class II aaRS and biotin synthetases"/>
    <property type="match status" value="1"/>
</dbReference>
<dbReference type="GO" id="GO:0004829">
    <property type="term" value="F:threonine-tRNA ligase activity"/>
    <property type="evidence" value="ECO:0007669"/>
    <property type="project" value="UniProtKB-UniRule"/>
</dbReference>
<dbReference type="HAMAP" id="MF_00184">
    <property type="entry name" value="Thr_tRNA_synth"/>
    <property type="match status" value="1"/>
</dbReference>
<keyword evidence="8 14" id="KW-0862">Zinc</keyword>
<dbReference type="GO" id="GO:0005829">
    <property type="term" value="C:cytosol"/>
    <property type="evidence" value="ECO:0007669"/>
    <property type="project" value="TreeGrafter"/>
</dbReference>
<evidence type="ECO:0000256" key="8">
    <source>
        <dbReference type="ARBA" id="ARBA00022833"/>
    </source>
</evidence>
<feature type="domain" description="Aminoacyl-transfer RNA synthetases class-II family profile" evidence="15">
    <location>
        <begin position="247"/>
        <end position="544"/>
    </location>
</feature>
<name>A0A0F5FLX2_9HYPH</name>
<dbReference type="InterPro" id="IPR012947">
    <property type="entry name" value="tRNA_SAD"/>
</dbReference>
<dbReference type="GO" id="GO:0005524">
    <property type="term" value="F:ATP binding"/>
    <property type="evidence" value="ECO:0007669"/>
    <property type="project" value="UniProtKB-UniRule"/>
</dbReference>
<gene>
    <name evidence="14" type="primary">thrS</name>
    <name evidence="17" type="ORF">VE26_08165</name>
</gene>
<keyword evidence="6 14" id="KW-0479">Metal-binding</keyword>
<comment type="subunit">
    <text evidence="2 14">Homodimer.</text>
</comment>
<dbReference type="InterPro" id="IPR033728">
    <property type="entry name" value="ThrRS_core"/>
</dbReference>
<dbReference type="InterPro" id="IPR047246">
    <property type="entry name" value="ThrRS_anticodon"/>
</dbReference>
<dbReference type="GO" id="GO:0046872">
    <property type="term" value="F:metal ion binding"/>
    <property type="evidence" value="ECO:0007669"/>
    <property type="project" value="UniProtKB-KW"/>
</dbReference>
<dbReference type="InterPro" id="IPR004154">
    <property type="entry name" value="Anticodon-bd"/>
</dbReference>
<dbReference type="Gene3D" id="3.30.980.10">
    <property type="entry name" value="Threonyl-trna Synthetase, Chain A, domain 2"/>
    <property type="match status" value="1"/>
</dbReference>
<dbReference type="SMART" id="SM00863">
    <property type="entry name" value="tRNA_SAD"/>
    <property type="match status" value="1"/>
</dbReference>